<dbReference type="EMBL" id="JAIWYP010000014">
    <property type="protein sequence ID" value="KAH3707099.1"/>
    <property type="molecule type" value="Genomic_DNA"/>
</dbReference>
<organism evidence="1 2">
    <name type="scientific">Dreissena polymorpha</name>
    <name type="common">Zebra mussel</name>
    <name type="synonym">Mytilus polymorpha</name>
    <dbReference type="NCBI Taxonomy" id="45954"/>
    <lineage>
        <taxon>Eukaryota</taxon>
        <taxon>Metazoa</taxon>
        <taxon>Spiralia</taxon>
        <taxon>Lophotrochozoa</taxon>
        <taxon>Mollusca</taxon>
        <taxon>Bivalvia</taxon>
        <taxon>Autobranchia</taxon>
        <taxon>Heteroconchia</taxon>
        <taxon>Euheterodonta</taxon>
        <taxon>Imparidentia</taxon>
        <taxon>Neoheterodontei</taxon>
        <taxon>Myida</taxon>
        <taxon>Dreissenoidea</taxon>
        <taxon>Dreissenidae</taxon>
        <taxon>Dreissena</taxon>
    </lineage>
</organism>
<sequence>MEKSVKHLFFLEKRKMLFRVPYRLYHCDAVCCFFHQNCSTAVEIFLDKMRKKDEVFIIVKNDFLLSTYAKSLLEEGKEHSDTSWTVRLLAKLLISIRQVSNCESYSWMELINTEHWNEIIHGVKTLSEFTFSESGIIVEKPNIALKCGQGSKKVLLLCSGGHRFNARMMMFC</sequence>
<reference evidence="1" key="1">
    <citation type="journal article" date="2019" name="bioRxiv">
        <title>The Genome of the Zebra Mussel, Dreissena polymorpha: A Resource for Invasive Species Research.</title>
        <authorList>
            <person name="McCartney M.A."/>
            <person name="Auch B."/>
            <person name="Kono T."/>
            <person name="Mallez S."/>
            <person name="Zhang Y."/>
            <person name="Obille A."/>
            <person name="Becker A."/>
            <person name="Abrahante J.E."/>
            <person name="Garbe J."/>
            <person name="Badalamenti J.P."/>
            <person name="Herman A."/>
            <person name="Mangelson H."/>
            <person name="Liachko I."/>
            <person name="Sullivan S."/>
            <person name="Sone E.D."/>
            <person name="Koren S."/>
            <person name="Silverstein K.A.T."/>
            <person name="Beckman K.B."/>
            <person name="Gohl D.M."/>
        </authorList>
    </citation>
    <scope>NUCLEOTIDE SEQUENCE</scope>
    <source>
        <strain evidence="1">Duluth1</strain>
        <tissue evidence="1">Whole animal</tissue>
    </source>
</reference>
<dbReference type="Proteomes" id="UP000828390">
    <property type="component" value="Unassembled WGS sequence"/>
</dbReference>
<name>A0A9D3YZ30_DREPO</name>
<accession>A0A9D3YZ30</accession>
<dbReference type="AlphaFoldDB" id="A0A9D3YZ30"/>
<reference evidence="1" key="2">
    <citation type="submission" date="2020-11" db="EMBL/GenBank/DDBJ databases">
        <authorList>
            <person name="McCartney M.A."/>
            <person name="Auch B."/>
            <person name="Kono T."/>
            <person name="Mallez S."/>
            <person name="Becker A."/>
            <person name="Gohl D.M."/>
            <person name="Silverstein K.A.T."/>
            <person name="Koren S."/>
            <person name="Bechman K.B."/>
            <person name="Herman A."/>
            <person name="Abrahante J.E."/>
            <person name="Garbe J."/>
        </authorList>
    </citation>
    <scope>NUCLEOTIDE SEQUENCE</scope>
    <source>
        <strain evidence="1">Duluth1</strain>
        <tissue evidence="1">Whole animal</tissue>
    </source>
</reference>
<keyword evidence="2" id="KW-1185">Reference proteome</keyword>
<gene>
    <name evidence="1" type="ORF">DPMN_066495</name>
</gene>
<evidence type="ECO:0000313" key="1">
    <source>
        <dbReference type="EMBL" id="KAH3707099.1"/>
    </source>
</evidence>
<protein>
    <submittedName>
        <fullName evidence="1">Uncharacterized protein</fullName>
    </submittedName>
</protein>
<evidence type="ECO:0000313" key="2">
    <source>
        <dbReference type="Proteomes" id="UP000828390"/>
    </source>
</evidence>
<comment type="caution">
    <text evidence="1">The sequence shown here is derived from an EMBL/GenBank/DDBJ whole genome shotgun (WGS) entry which is preliminary data.</text>
</comment>
<proteinExistence type="predicted"/>